<dbReference type="EMBL" id="CQQC01000394">
    <property type="protein sequence ID" value="CNU96258.1"/>
    <property type="molecule type" value="Genomic_DNA"/>
</dbReference>
<dbReference type="EMBL" id="CFOH01000163">
    <property type="protein sequence ID" value="CFE49044.1"/>
    <property type="molecule type" value="Genomic_DNA"/>
</dbReference>
<evidence type="ECO:0000313" key="11">
    <source>
        <dbReference type="Proteomes" id="UP000044938"/>
    </source>
</evidence>
<dbReference type="Proteomes" id="UP000045842">
    <property type="component" value="Unassembled WGS sequence"/>
</dbReference>
<proteinExistence type="predicted"/>
<evidence type="ECO:0000313" key="6">
    <source>
        <dbReference type="EMBL" id="COV46626.1"/>
    </source>
</evidence>
<dbReference type="Proteomes" id="UP000048948">
    <property type="component" value="Unassembled WGS sequence"/>
</dbReference>
<reference evidence="8" key="1">
    <citation type="submission" date="2015-03" db="EMBL/GenBank/DDBJ databases">
        <authorList>
            <consortium name="Pathogen Informatics"/>
            <person name="Murphy D."/>
        </authorList>
    </citation>
    <scope>NUCLEOTIDE SEQUENCE</scope>
    <source>
        <strain evidence="8">N09902308</strain>
    </source>
</reference>
<evidence type="ECO:0000313" key="8">
    <source>
        <dbReference type="EMBL" id="COZ67311.1"/>
    </source>
</evidence>
<sequence length="29" mass="3085">MIRCAAAVFGSLDDQLQLFADPGLADEFA</sequence>
<dbReference type="Proteomes" id="UP000039021">
    <property type="component" value="Unassembled WGS sequence"/>
</dbReference>
<evidence type="ECO:0000313" key="3">
    <source>
        <dbReference type="EMBL" id="CKS03019.1"/>
    </source>
</evidence>
<evidence type="ECO:0000313" key="2">
    <source>
        <dbReference type="EMBL" id="CFE49044.1"/>
    </source>
</evidence>
<reference evidence="9 10" key="2">
    <citation type="submission" date="2015-03" db="EMBL/GenBank/DDBJ databases">
        <authorList>
            <consortium name="Pathogen Informatics"/>
        </authorList>
    </citation>
    <scope>NUCLEOTIDE SEQUENCE [LARGE SCALE GENOMIC DNA]</scope>
    <source>
        <strain evidence="3 15">Bir 172</strain>
        <strain evidence="4 16">Bir 187</strain>
        <strain evidence="5 10">D00501624</strain>
        <strain evidence="6 12">G09801536</strain>
        <strain evidence="1 14">G09901357</strain>
        <strain evidence="2 13">H09601792</strain>
        <strain evidence="7 11">M09401471</strain>
        <strain evidence="9">N09902308</strain>
    </source>
</reference>
<dbReference type="EMBL" id="CFOE01000213">
    <property type="protein sequence ID" value="CFE39506.1"/>
    <property type="molecule type" value="Genomic_DNA"/>
</dbReference>
<dbReference type="Proteomes" id="UP000044938">
    <property type="component" value="Unassembled WGS sequence"/>
</dbReference>
<dbReference type="EMBL" id="CSBK01002285">
    <property type="protein sequence ID" value="COZ67311.1"/>
    <property type="molecule type" value="Genomic_DNA"/>
</dbReference>
<evidence type="ECO:0000313" key="7">
    <source>
        <dbReference type="EMBL" id="COW37530.1"/>
    </source>
</evidence>
<evidence type="ECO:0000313" key="13">
    <source>
        <dbReference type="Proteomes" id="UP000046947"/>
    </source>
</evidence>
<name>A0A655E127_MYCTX</name>
<evidence type="ECO:0000313" key="1">
    <source>
        <dbReference type="EMBL" id="CFE39506.1"/>
    </source>
</evidence>
<dbReference type="Proteomes" id="UP000049023">
    <property type="component" value="Unassembled WGS sequence"/>
</dbReference>
<dbReference type="EMBL" id="CNFU01000538">
    <property type="protein sequence ID" value="CKS04618.1"/>
    <property type="molecule type" value="Genomic_DNA"/>
</dbReference>
<protein>
    <submittedName>
        <fullName evidence="5">Uncharacterized protein</fullName>
    </submittedName>
</protein>
<evidence type="ECO:0000313" key="12">
    <source>
        <dbReference type="Proteomes" id="UP000045842"/>
    </source>
</evidence>
<organism evidence="5 10">
    <name type="scientific">Mycobacterium tuberculosis</name>
    <dbReference type="NCBI Taxonomy" id="1773"/>
    <lineage>
        <taxon>Bacteria</taxon>
        <taxon>Bacillati</taxon>
        <taxon>Actinomycetota</taxon>
        <taxon>Actinomycetes</taxon>
        <taxon>Mycobacteriales</taxon>
        <taxon>Mycobacteriaceae</taxon>
        <taxon>Mycobacterium</taxon>
        <taxon>Mycobacterium tuberculosis complex</taxon>
    </lineage>
</organism>
<dbReference type="Proteomes" id="UP000039217">
    <property type="component" value="Unassembled WGS sequence"/>
</dbReference>
<dbReference type="EMBL" id="CSAD01000229">
    <property type="protein sequence ID" value="COV46626.1"/>
    <property type="molecule type" value="Genomic_DNA"/>
</dbReference>
<evidence type="ECO:0000313" key="15">
    <source>
        <dbReference type="Proteomes" id="UP000048948"/>
    </source>
</evidence>
<gene>
    <name evidence="5" type="ORF">ERS007661_01429</name>
    <name evidence="6" type="ORF">ERS007679_01903</name>
    <name evidence="1" type="ORF">ERS007681_01886</name>
    <name evidence="2" type="ORF">ERS007688_01327</name>
    <name evidence="7" type="ORF">ERS007720_02495</name>
    <name evidence="8" type="ORF">ERS007739_04010</name>
    <name evidence="3" type="ORF">ERS027646_01137</name>
    <name evidence="4" type="ORF">ERS027661_02510</name>
</gene>
<dbReference type="Proteomes" id="UP000046947">
    <property type="component" value="Unassembled WGS sequence"/>
</dbReference>
<evidence type="ECO:0000313" key="10">
    <source>
        <dbReference type="Proteomes" id="UP000039217"/>
    </source>
</evidence>
<evidence type="ECO:0000313" key="4">
    <source>
        <dbReference type="EMBL" id="CKS04618.1"/>
    </source>
</evidence>
<dbReference type="EMBL" id="CNGE01000150">
    <property type="protein sequence ID" value="CKS03019.1"/>
    <property type="molecule type" value="Genomic_DNA"/>
</dbReference>
<evidence type="ECO:0000313" key="16">
    <source>
        <dbReference type="Proteomes" id="UP000049023"/>
    </source>
</evidence>
<evidence type="ECO:0000313" key="9">
    <source>
        <dbReference type="Proteomes" id="UP000039021"/>
    </source>
</evidence>
<evidence type="ECO:0000313" key="5">
    <source>
        <dbReference type="EMBL" id="CNU96258.1"/>
    </source>
</evidence>
<dbReference type="EMBL" id="CSAJ01000324">
    <property type="protein sequence ID" value="COW37530.1"/>
    <property type="molecule type" value="Genomic_DNA"/>
</dbReference>
<dbReference type="Proteomes" id="UP000048289">
    <property type="component" value="Unassembled WGS sequence"/>
</dbReference>
<evidence type="ECO:0000313" key="14">
    <source>
        <dbReference type="Proteomes" id="UP000048289"/>
    </source>
</evidence>
<accession>A0A655E127</accession>
<dbReference type="AlphaFoldDB" id="A0A655E127"/>